<evidence type="ECO:0000256" key="15">
    <source>
        <dbReference type="ARBA" id="ARBA00047951"/>
    </source>
</evidence>
<dbReference type="FunFam" id="3.30.430.20:FF:000003">
    <property type="entry name" value="Cysteine-rich RLK (RECEPTOR-like protein kinase) 10"/>
    <property type="match status" value="1"/>
</dbReference>
<gene>
    <name evidence="21" type="ORF">HRI_005130300</name>
</gene>
<keyword evidence="2" id="KW-0723">Serine/threonine-protein kinase</keyword>
<feature type="domain" description="Protein kinase" evidence="19">
    <location>
        <begin position="346"/>
        <end position="621"/>
    </location>
</feature>
<keyword evidence="4 17" id="KW-0812">Transmembrane</keyword>
<dbReference type="GO" id="GO:0005524">
    <property type="term" value="F:ATP binding"/>
    <property type="evidence" value="ECO:0007669"/>
    <property type="project" value="UniProtKB-KW"/>
</dbReference>
<keyword evidence="7" id="KW-0547">Nucleotide-binding</keyword>
<dbReference type="PANTHER" id="PTHR27002:SF1061">
    <property type="entry name" value="CYSTEINE-RICH RECEPTOR-LIKE PROTEIN KINASE 35"/>
    <property type="match status" value="1"/>
</dbReference>
<evidence type="ECO:0000256" key="6">
    <source>
        <dbReference type="ARBA" id="ARBA00022737"/>
    </source>
</evidence>
<evidence type="ECO:0000313" key="22">
    <source>
        <dbReference type="Proteomes" id="UP001165190"/>
    </source>
</evidence>
<dbReference type="InterPro" id="IPR002902">
    <property type="entry name" value="GNK2"/>
</dbReference>
<evidence type="ECO:0000256" key="5">
    <source>
        <dbReference type="ARBA" id="ARBA00022729"/>
    </source>
</evidence>
<feature type="chain" id="PRO_5040905369" evidence="18">
    <location>
        <begin position="27"/>
        <end position="674"/>
    </location>
</feature>
<dbReference type="Proteomes" id="UP001165190">
    <property type="component" value="Unassembled WGS sequence"/>
</dbReference>
<evidence type="ECO:0000256" key="13">
    <source>
        <dbReference type="ARBA" id="ARBA00023180"/>
    </source>
</evidence>
<dbReference type="OrthoDB" id="688481at2759"/>
<proteinExistence type="predicted"/>
<protein>
    <submittedName>
        <fullName evidence="21">Cysteine-rich RLK (RECEPTOR-like protein kinase) 25</fullName>
    </submittedName>
</protein>
<feature type="domain" description="Gnk2-homologous" evidence="20">
    <location>
        <begin position="140"/>
        <end position="248"/>
    </location>
</feature>
<evidence type="ECO:0000256" key="14">
    <source>
        <dbReference type="ARBA" id="ARBA00047558"/>
    </source>
</evidence>
<dbReference type="Gene3D" id="1.10.510.10">
    <property type="entry name" value="Transferase(Phosphotransferase) domain 1"/>
    <property type="match status" value="1"/>
</dbReference>
<feature type="compositionally biased region" description="Pro residues" evidence="16">
    <location>
        <begin position="254"/>
        <end position="273"/>
    </location>
</feature>
<dbReference type="InterPro" id="IPR008271">
    <property type="entry name" value="Ser/Thr_kinase_AS"/>
</dbReference>
<evidence type="ECO:0000256" key="17">
    <source>
        <dbReference type="SAM" id="Phobius"/>
    </source>
</evidence>
<evidence type="ECO:0000256" key="10">
    <source>
        <dbReference type="ARBA" id="ARBA00022989"/>
    </source>
</evidence>
<evidence type="ECO:0000256" key="2">
    <source>
        <dbReference type="ARBA" id="ARBA00022527"/>
    </source>
</evidence>
<keyword evidence="3" id="KW-0808">Transferase</keyword>
<dbReference type="GO" id="GO:0005886">
    <property type="term" value="C:plasma membrane"/>
    <property type="evidence" value="ECO:0007669"/>
    <property type="project" value="TreeGrafter"/>
</dbReference>
<evidence type="ECO:0000313" key="21">
    <source>
        <dbReference type="EMBL" id="GMJ14611.1"/>
    </source>
</evidence>
<dbReference type="PANTHER" id="PTHR27002">
    <property type="entry name" value="RECEPTOR-LIKE SERINE/THREONINE-PROTEIN KINASE SD1-8"/>
    <property type="match status" value="1"/>
</dbReference>
<dbReference type="CDD" id="cd14066">
    <property type="entry name" value="STKc_IRAK"/>
    <property type="match status" value="1"/>
</dbReference>
<feature type="signal peptide" evidence="18">
    <location>
        <begin position="1"/>
        <end position="26"/>
    </location>
</feature>
<dbReference type="PROSITE" id="PS51473">
    <property type="entry name" value="GNK2"/>
    <property type="match status" value="2"/>
</dbReference>
<comment type="catalytic activity">
    <reaction evidence="14">
        <text>L-seryl-[protein] + ATP = O-phospho-L-seryl-[protein] + ADP + H(+)</text>
        <dbReference type="Rhea" id="RHEA:17989"/>
        <dbReference type="Rhea" id="RHEA-COMP:9863"/>
        <dbReference type="Rhea" id="RHEA-COMP:11604"/>
        <dbReference type="ChEBI" id="CHEBI:15378"/>
        <dbReference type="ChEBI" id="CHEBI:29999"/>
        <dbReference type="ChEBI" id="CHEBI:30616"/>
        <dbReference type="ChEBI" id="CHEBI:83421"/>
        <dbReference type="ChEBI" id="CHEBI:456216"/>
    </reaction>
</comment>
<accession>A0A9W7JHH1</accession>
<evidence type="ECO:0000256" key="8">
    <source>
        <dbReference type="ARBA" id="ARBA00022777"/>
    </source>
</evidence>
<comment type="subcellular location">
    <subcellularLocation>
        <location evidence="1">Membrane</location>
        <topology evidence="1">Single-pass membrane protein</topology>
    </subcellularLocation>
</comment>
<keyword evidence="6" id="KW-0677">Repeat</keyword>
<evidence type="ECO:0000259" key="20">
    <source>
        <dbReference type="PROSITE" id="PS51473"/>
    </source>
</evidence>
<feature type="domain" description="Gnk2-homologous" evidence="20">
    <location>
        <begin position="30"/>
        <end position="134"/>
    </location>
</feature>
<keyword evidence="8 21" id="KW-0418">Kinase</keyword>
<evidence type="ECO:0000256" key="4">
    <source>
        <dbReference type="ARBA" id="ARBA00022692"/>
    </source>
</evidence>
<keyword evidence="13" id="KW-0325">Glycoprotein</keyword>
<dbReference type="SUPFAM" id="SSF56112">
    <property type="entry name" value="Protein kinase-like (PK-like)"/>
    <property type="match status" value="1"/>
</dbReference>
<dbReference type="InterPro" id="IPR001245">
    <property type="entry name" value="Ser-Thr/Tyr_kinase_cat_dom"/>
</dbReference>
<evidence type="ECO:0000256" key="16">
    <source>
        <dbReference type="SAM" id="MobiDB-lite"/>
    </source>
</evidence>
<dbReference type="Gene3D" id="3.30.430.20">
    <property type="entry name" value="Gnk2 domain, C-X8-C-X2-C motif"/>
    <property type="match status" value="2"/>
</dbReference>
<evidence type="ECO:0000256" key="11">
    <source>
        <dbReference type="ARBA" id="ARBA00023136"/>
    </source>
</evidence>
<dbReference type="Pfam" id="PF07714">
    <property type="entry name" value="PK_Tyr_Ser-Thr"/>
    <property type="match status" value="1"/>
</dbReference>
<reference evidence="21" key="1">
    <citation type="submission" date="2023-05" db="EMBL/GenBank/DDBJ databases">
        <title>Genome and transcriptome analyses reveal genes involved in the formation of fine ridges on petal epidermal cells in Hibiscus trionum.</title>
        <authorList>
            <person name="Koshimizu S."/>
            <person name="Masuda S."/>
            <person name="Ishii T."/>
            <person name="Shirasu K."/>
            <person name="Hoshino A."/>
            <person name="Arita M."/>
        </authorList>
    </citation>
    <scope>NUCLEOTIDE SEQUENCE</scope>
    <source>
        <strain evidence="21">Hamamatsu line</strain>
    </source>
</reference>
<evidence type="ECO:0000256" key="12">
    <source>
        <dbReference type="ARBA" id="ARBA00023170"/>
    </source>
</evidence>
<dbReference type="GO" id="GO:0006979">
    <property type="term" value="P:response to oxidative stress"/>
    <property type="evidence" value="ECO:0007669"/>
    <property type="project" value="UniProtKB-ARBA"/>
</dbReference>
<comment type="caution">
    <text evidence="21">The sequence shown here is derived from an EMBL/GenBank/DDBJ whole genome shotgun (WGS) entry which is preliminary data.</text>
</comment>
<dbReference type="PROSITE" id="PS50011">
    <property type="entry name" value="PROTEIN_KINASE_DOM"/>
    <property type="match status" value="1"/>
</dbReference>
<dbReference type="GO" id="GO:0004674">
    <property type="term" value="F:protein serine/threonine kinase activity"/>
    <property type="evidence" value="ECO:0007669"/>
    <property type="project" value="UniProtKB-KW"/>
</dbReference>
<comment type="catalytic activity">
    <reaction evidence="15">
        <text>L-threonyl-[protein] + ATP = O-phospho-L-threonyl-[protein] + ADP + H(+)</text>
        <dbReference type="Rhea" id="RHEA:46608"/>
        <dbReference type="Rhea" id="RHEA-COMP:11060"/>
        <dbReference type="Rhea" id="RHEA-COMP:11605"/>
        <dbReference type="ChEBI" id="CHEBI:15378"/>
        <dbReference type="ChEBI" id="CHEBI:30013"/>
        <dbReference type="ChEBI" id="CHEBI:30616"/>
        <dbReference type="ChEBI" id="CHEBI:61977"/>
        <dbReference type="ChEBI" id="CHEBI:456216"/>
    </reaction>
</comment>
<keyword evidence="5 18" id="KW-0732">Signal</keyword>
<evidence type="ECO:0000256" key="18">
    <source>
        <dbReference type="SAM" id="SignalP"/>
    </source>
</evidence>
<dbReference type="InterPro" id="IPR038408">
    <property type="entry name" value="GNK2_sf"/>
</dbReference>
<keyword evidence="10 17" id="KW-1133">Transmembrane helix</keyword>
<evidence type="ECO:0000256" key="1">
    <source>
        <dbReference type="ARBA" id="ARBA00004167"/>
    </source>
</evidence>
<dbReference type="InterPro" id="IPR011009">
    <property type="entry name" value="Kinase-like_dom_sf"/>
</dbReference>
<dbReference type="AlphaFoldDB" id="A0A9W7JHH1"/>
<feature type="region of interest" description="Disordered" evidence="16">
    <location>
        <begin position="644"/>
        <end position="674"/>
    </location>
</feature>
<evidence type="ECO:0000256" key="9">
    <source>
        <dbReference type="ARBA" id="ARBA00022840"/>
    </source>
</evidence>
<keyword evidence="11 17" id="KW-0472">Membrane</keyword>
<dbReference type="FunFam" id="1.10.510.10:FF:000129">
    <property type="entry name" value="cysteine-rich receptor-like protein kinase 10"/>
    <property type="match status" value="1"/>
</dbReference>
<sequence>MVSFDISRHLLIYIFLCLMLSLSSEAAVVFLANDCGSNTTTYTRNSPFHRNLNFLLSSLQSNSTRQTGFYNLTVGQQPPDTVYGLFLCRGDDTKEICRECVTSASRRILQLCPNRKTALVYYDECTLRYSNRSFFSAWGMEPALELLNTGNVSQPDRFMKLLGNTMKEIATQASNGDQLGKKYATKEVNFTSFQTLYTLAQCTLDLSVSDCETCLQTAIAYLPQCCEGKEGGRVVFPSCNVRYELYPFYRITAKPPPPPSPTQKPVLHSPPAPQSKGKNKMSSTTIIAIVVPVVVSVVIFAGGFICLLTRKSNKYDAVEQEKGDEITTMESLEFDFSTIEAATNKFSADNKLGEGGFGPVYKGKLPNGQQIAVKRLAVSSSQGAEEYKNEVALVAKLQHRNLVRLLGFCLEGAEKLLVYEFVPNKSLDCFLFDPEKQGELDWTKRYTIIRGIARGILYLHEDSRLKIIHRDLKTSNVLLDRDMNPKISDFGMARILGVDQSQGNTSRVVGTYGYMPPEYAMQGQFSIKSDVYSFGVIILEIITGRKCSNFHQTDEDEDLLSYVWKHWSSGTPLELLDPSLGSSYSRNEVIQCIHIGLLCVQEDPTLRPSVAAIVLMLNSFSVTLQAPQRPASFLIPSSNSNSLGNELVSDSSSPTPTKSVPSVNEASISDMVPR</sequence>
<feature type="compositionally biased region" description="Low complexity" evidence="16">
    <location>
        <begin position="648"/>
        <end position="663"/>
    </location>
</feature>
<dbReference type="FunFam" id="3.30.200.20:FF:000142">
    <property type="entry name" value="Cysteine-rich receptor-like protein kinase 10"/>
    <property type="match status" value="1"/>
</dbReference>
<dbReference type="FunFam" id="3.30.430.20:FF:000012">
    <property type="entry name" value="Cysteine-rich receptor-like protein kinase 25"/>
    <property type="match status" value="1"/>
</dbReference>
<keyword evidence="12" id="KW-0675">Receptor</keyword>
<dbReference type="SMART" id="SM00220">
    <property type="entry name" value="S_TKc"/>
    <property type="match status" value="1"/>
</dbReference>
<dbReference type="InterPro" id="IPR000719">
    <property type="entry name" value="Prot_kinase_dom"/>
</dbReference>
<feature type="region of interest" description="Disordered" evidence="16">
    <location>
        <begin position="254"/>
        <end position="279"/>
    </location>
</feature>
<keyword evidence="22" id="KW-1185">Reference proteome</keyword>
<evidence type="ECO:0000256" key="3">
    <source>
        <dbReference type="ARBA" id="ARBA00022679"/>
    </source>
</evidence>
<evidence type="ECO:0000259" key="19">
    <source>
        <dbReference type="PROSITE" id="PS50011"/>
    </source>
</evidence>
<dbReference type="Gene3D" id="3.30.200.20">
    <property type="entry name" value="Phosphorylase Kinase, domain 1"/>
    <property type="match status" value="1"/>
</dbReference>
<organism evidence="21 22">
    <name type="scientific">Hibiscus trionum</name>
    <name type="common">Flower of an hour</name>
    <dbReference type="NCBI Taxonomy" id="183268"/>
    <lineage>
        <taxon>Eukaryota</taxon>
        <taxon>Viridiplantae</taxon>
        <taxon>Streptophyta</taxon>
        <taxon>Embryophyta</taxon>
        <taxon>Tracheophyta</taxon>
        <taxon>Spermatophyta</taxon>
        <taxon>Magnoliopsida</taxon>
        <taxon>eudicotyledons</taxon>
        <taxon>Gunneridae</taxon>
        <taxon>Pentapetalae</taxon>
        <taxon>rosids</taxon>
        <taxon>malvids</taxon>
        <taxon>Malvales</taxon>
        <taxon>Malvaceae</taxon>
        <taxon>Malvoideae</taxon>
        <taxon>Hibiscus</taxon>
    </lineage>
</organism>
<name>A0A9W7JHH1_HIBTR</name>
<dbReference type="EMBL" id="BSYR01000069">
    <property type="protein sequence ID" value="GMJ14611.1"/>
    <property type="molecule type" value="Genomic_DNA"/>
</dbReference>
<dbReference type="PROSITE" id="PS00108">
    <property type="entry name" value="PROTEIN_KINASE_ST"/>
    <property type="match status" value="1"/>
</dbReference>
<keyword evidence="9" id="KW-0067">ATP-binding</keyword>
<dbReference type="Pfam" id="PF01657">
    <property type="entry name" value="Stress-antifung"/>
    <property type="match status" value="2"/>
</dbReference>
<dbReference type="CDD" id="cd23509">
    <property type="entry name" value="Gnk2-like"/>
    <property type="match status" value="2"/>
</dbReference>
<evidence type="ECO:0000256" key="7">
    <source>
        <dbReference type="ARBA" id="ARBA00022741"/>
    </source>
</evidence>
<dbReference type="GO" id="GO:0042742">
    <property type="term" value="P:defense response to bacterium"/>
    <property type="evidence" value="ECO:0007669"/>
    <property type="project" value="TreeGrafter"/>
</dbReference>
<feature type="transmembrane region" description="Helical" evidence="17">
    <location>
        <begin position="286"/>
        <end position="308"/>
    </location>
</feature>